<keyword evidence="3 5" id="KW-1133">Transmembrane helix</keyword>
<dbReference type="InterPro" id="IPR019820">
    <property type="entry name" value="Sec-indep_translocase_CS"/>
</dbReference>
<accession>A0A1Z4BWY8</accession>
<dbReference type="EMBL" id="PGFZ01000005">
    <property type="protein sequence ID" value="POZ51720.1"/>
    <property type="molecule type" value="Genomic_DNA"/>
</dbReference>
<dbReference type="GO" id="GO:0033281">
    <property type="term" value="C:TAT protein transport complex"/>
    <property type="evidence" value="ECO:0007669"/>
    <property type="project" value="UniProtKB-UniRule"/>
</dbReference>
<evidence type="ECO:0000313" key="7">
    <source>
        <dbReference type="EMBL" id="POZ51720.1"/>
    </source>
</evidence>
<comment type="similarity">
    <text evidence="5">Belongs to the TatC family.</text>
</comment>
<keyword evidence="5" id="KW-0653">Protein transport</keyword>
<dbReference type="OrthoDB" id="9777044at2"/>
<evidence type="ECO:0000313" key="6">
    <source>
        <dbReference type="EMBL" id="ASF45814.1"/>
    </source>
</evidence>
<reference evidence="6 8" key="1">
    <citation type="submission" date="2017-06" db="EMBL/GenBank/DDBJ databases">
        <title>Genome Sequencing of the methanotroph Methylovulum psychrotolerants str. HV10-M2 isolated from a high-altitude environment.</title>
        <authorList>
            <person name="Mateos-Rivera A."/>
        </authorList>
    </citation>
    <scope>NUCLEOTIDE SEQUENCE [LARGE SCALE GENOMIC DNA]</scope>
    <source>
        <strain evidence="6 8">HV10_M2</strain>
    </source>
</reference>
<keyword evidence="5" id="KW-0811">Translocation</keyword>
<dbReference type="InterPro" id="IPR002033">
    <property type="entry name" value="TatC"/>
</dbReference>
<comment type="subunit">
    <text evidence="5">The Tat system comprises two distinct complexes: a TatABC complex, containing multiple copies of TatA, TatB and TatC subunits, and a separate TatA complex, containing only TatA subunits. Substrates initially bind to the TatABC complex, which probably triggers association of the separate TatA complex to form the active translocon.</text>
</comment>
<gene>
    <name evidence="5 6" type="primary">tatC</name>
    <name evidence="7" type="ORF">AADEFJLK_02590</name>
    <name evidence="6" type="ORF">CEK71_06860</name>
</gene>
<proteinExistence type="inferred from homology"/>
<feature type="transmembrane region" description="Helical" evidence="5">
    <location>
        <begin position="113"/>
        <end position="143"/>
    </location>
</feature>
<evidence type="ECO:0000313" key="9">
    <source>
        <dbReference type="Proteomes" id="UP000237423"/>
    </source>
</evidence>
<keyword evidence="2 5" id="KW-0812">Transmembrane</keyword>
<organism evidence="6 8">
    <name type="scientific">Methylovulum psychrotolerans</name>
    <dbReference type="NCBI Taxonomy" id="1704499"/>
    <lineage>
        <taxon>Bacteria</taxon>
        <taxon>Pseudomonadati</taxon>
        <taxon>Pseudomonadota</taxon>
        <taxon>Gammaproteobacteria</taxon>
        <taxon>Methylococcales</taxon>
        <taxon>Methylococcaceae</taxon>
        <taxon>Methylovulum</taxon>
    </lineage>
</organism>
<feature type="transmembrane region" description="Helical" evidence="5">
    <location>
        <begin position="201"/>
        <end position="219"/>
    </location>
</feature>
<feature type="transmembrane region" description="Helical" evidence="5">
    <location>
        <begin position="163"/>
        <end position="189"/>
    </location>
</feature>
<protein>
    <recommendedName>
        <fullName evidence="5">Sec-independent protein translocase protein TatC</fullName>
    </recommendedName>
</protein>
<dbReference type="GO" id="GO:0043953">
    <property type="term" value="P:protein transport by the Tat complex"/>
    <property type="evidence" value="ECO:0007669"/>
    <property type="project" value="UniProtKB-UniRule"/>
</dbReference>
<dbReference type="PROSITE" id="PS01218">
    <property type="entry name" value="TATC"/>
    <property type="match status" value="1"/>
</dbReference>
<feature type="transmembrane region" description="Helical" evidence="5">
    <location>
        <begin position="225"/>
        <end position="243"/>
    </location>
</feature>
<keyword evidence="4 5" id="KW-0472">Membrane</keyword>
<dbReference type="HAMAP" id="MF_00902">
    <property type="entry name" value="TatC"/>
    <property type="match status" value="1"/>
</dbReference>
<dbReference type="Pfam" id="PF00902">
    <property type="entry name" value="TatC"/>
    <property type="match status" value="1"/>
</dbReference>
<dbReference type="PANTHER" id="PTHR30371">
    <property type="entry name" value="SEC-INDEPENDENT PROTEIN TRANSLOCASE PROTEIN TATC"/>
    <property type="match status" value="1"/>
</dbReference>
<dbReference type="KEGG" id="mpsy:CEK71_06860"/>
<dbReference type="EMBL" id="CP022129">
    <property type="protein sequence ID" value="ASF45814.1"/>
    <property type="molecule type" value="Genomic_DNA"/>
</dbReference>
<dbReference type="PANTHER" id="PTHR30371:SF0">
    <property type="entry name" value="SEC-INDEPENDENT PROTEIN TRANSLOCASE PROTEIN TATC, CHLOROPLASTIC-RELATED"/>
    <property type="match status" value="1"/>
</dbReference>
<name>A0A1Z4BWY8_9GAMM</name>
<evidence type="ECO:0000256" key="5">
    <source>
        <dbReference type="HAMAP-Rule" id="MF_00902"/>
    </source>
</evidence>
<dbReference type="AlphaFoldDB" id="A0A1Z4BWY8"/>
<feature type="transmembrane region" description="Helical" evidence="5">
    <location>
        <begin position="26"/>
        <end position="44"/>
    </location>
</feature>
<feature type="transmembrane region" description="Helical" evidence="5">
    <location>
        <begin position="80"/>
        <end position="101"/>
    </location>
</feature>
<evidence type="ECO:0000256" key="4">
    <source>
        <dbReference type="ARBA" id="ARBA00023136"/>
    </source>
</evidence>
<reference evidence="7 9" key="2">
    <citation type="submission" date="2017-11" db="EMBL/GenBank/DDBJ databases">
        <title>Draft Genome Sequence of Methylobacter psychrotolerans Sph1T, an Obligate Methanotroph from Low-Temperature Environments.</title>
        <authorList>
            <person name="Oshkin I.Y."/>
            <person name="Miroshnikov K."/>
            <person name="Belova S.E."/>
            <person name="Korzhenkov A."/>
            <person name="Toshchakov S.V."/>
            <person name="Dedysh S.N."/>
        </authorList>
    </citation>
    <scope>NUCLEOTIDE SEQUENCE [LARGE SCALE GENOMIC DNA]</scope>
    <source>
        <strain evidence="7 9">Sph1</strain>
    </source>
</reference>
<evidence type="ECO:0000256" key="2">
    <source>
        <dbReference type="ARBA" id="ARBA00022692"/>
    </source>
</evidence>
<dbReference type="PRINTS" id="PR01840">
    <property type="entry name" value="TATCFAMILY"/>
</dbReference>
<keyword evidence="8" id="KW-1185">Reference proteome</keyword>
<dbReference type="RefSeq" id="WP_088618689.1">
    <property type="nucleotide sequence ID" value="NZ_CP022129.1"/>
</dbReference>
<evidence type="ECO:0000256" key="1">
    <source>
        <dbReference type="ARBA" id="ARBA00004141"/>
    </source>
</evidence>
<keyword evidence="5" id="KW-1003">Cell membrane</keyword>
<comment type="subcellular location">
    <subcellularLocation>
        <location evidence="5">Cell membrane</location>
        <topology evidence="5">Multi-pass membrane protein</topology>
    </subcellularLocation>
    <subcellularLocation>
        <location evidence="1">Membrane</location>
        <topology evidence="1">Multi-pass membrane protein</topology>
    </subcellularLocation>
</comment>
<sequence>MNKLDFEDPAQPQPFISHLIELRDRLLKVILCVLLVFGGLAAYANDIYSILAGPLLKHLPQNSSMIAIDVASPFLTPFKLAFVVAVFVSVPVILYQFWAFVAPGLYRHEKRLVLPLLVASTLLFYIGVAFAYFLVFPLVFGFLTAAAPAGVTVMTDIAKYLDFVLALFFAFGVCFEIPIFTIVLVWTGFVSAADLAEKRPYVIVGVFVIAMFLTPPDAISQTMLAVPMWMLFEIGLLFAKMLTKQPKDTDEILPARLNTIHKQDK</sequence>
<evidence type="ECO:0000313" key="8">
    <source>
        <dbReference type="Proteomes" id="UP000197019"/>
    </source>
</evidence>
<dbReference type="Proteomes" id="UP000237423">
    <property type="component" value="Unassembled WGS sequence"/>
</dbReference>
<keyword evidence="5" id="KW-0813">Transport</keyword>
<dbReference type="GO" id="GO:0009977">
    <property type="term" value="F:proton motive force dependent protein transmembrane transporter activity"/>
    <property type="evidence" value="ECO:0007669"/>
    <property type="project" value="TreeGrafter"/>
</dbReference>
<dbReference type="Proteomes" id="UP000197019">
    <property type="component" value="Chromosome"/>
</dbReference>
<comment type="function">
    <text evidence="5">Part of the twin-arginine translocation (Tat) system that transports large folded proteins containing a characteristic twin-arginine motif in their signal peptide across membranes. Together with TatB, TatC is part of a receptor directly interacting with Tat signal peptides.</text>
</comment>
<evidence type="ECO:0000256" key="3">
    <source>
        <dbReference type="ARBA" id="ARBA00022989"/>
    </source>
</evidence>
<dbReference type="NCBIfam" id="TIGR00945">
    <property type="entry name" value="tatC"/>
    <property type="match status" value="1"/>
</dbReference>
<dbReference type="GO" id="GO:0065002">
    <property type="term" value="P:intracellular protein transmembrane transport"/>
    <property type="evidence" value="ECO:0007669"/>
    <property type="project" value="TreeGrafter"/>
</dbReference>